<feature type="region of interest" description="Disordered" evidence="5">
    <location>
        <begin position="1"/>
        <end position="37"/>
    </location>
</feature>
<accession>A0A163S5D6</accession>
<feature type="compositionally biased region" description="Polar residues" evidence="5">
    <location>
        <begin position="24"/>
        <end position="36"/>
    </location>
</feature>
<dbReference type="Gene3D" id="2.40.50.140">
    <property type="entry name" value="Nucleic acid-binding proteins"/>
    <property type="match status" value="1"/>
</dbReference>
<dbReference type="GO" id="GO:0070041">
    <property type="term" value="F:rRNA (uridine-C5-)-methyltransferase activity"/>
    <property type="evidence" value="ECO:0007669"/>
    <property type="project" value="TreeGrafter"/>
</dbReference>
<name>A0A163S5D6_9CELL</name>
<feature type="binding site" evidence="4">
    <location>
        <position position="379"/>
    </location>
    <ligand>
        <name>S-adenosyl-L-methionine</name>
        <dbReference type="ChEBI" id="CHEBI:59789"/>
    </ligand>
</feature>
<comment type="similarity">
    <text evidence="4">Belongs to the class I-like SAM-binding methyltransferase superfamily. RNA M5U methyltransferase family.</text>
</comment>
<dbReference type="AlphaFoldDB" id="A0A163S5D6"/>
<comment type="caution">
    <text evidence="7">The sequence shown here is derived from an EMBL/GenBank/DDBJ whole genome shotgun (WGS) entry which is preliminary data.</text>
</comment>
<feature type="binding site" evidence="4">
    <location>
        <position position="333"/>
    </location>
    <ligand>
        <name>S-adenosyl-L-methionine</name>
        <dbReference type="ChEBI" id="CHEBI:59789"/>
    </ligand>
</feature>
<dbReference type="SUPFAM" id="SSF53335">
    <property type="entry name" value="S-adenosyl-L-methionine-dependent methyltransferases"/>
    <property type="match status" value="1"/>
</dbReference>
<proteinExistence type="inferred from homology"/>
<dbReference type="EMBL" id="LRIE01000061">
    <property type="protein sequence ID" value="KZM36030.1"/>
    <property type="molecule type" value="Genomic_DNA"/>
</dbReference>
<dbReference type="STRING" id="43678.OJAG_12340"/>
<dbReference type="InterPro" id="IPR002792">
    <property type="entry name" value="TRAM_dom"/>
</dbReference>
<dbReference type="Proteomes" id="UP000076447">
    <property type="component" value="Unassembled WGS sequence"/>
</dbReference>
<evidence type="ECO:0000256" key="3">
    <source>
        <dbReference type="ARBA" id="ARBA00022691"/>
    </source>
</evidence>
<evidence type="ECO:0000256" key="5">
    <source>
        <dbReference type="SAM" id="MobiDB-lite"/>
    </source>
</evidence>
<feature type="active site" description="Nucleophile" evidence="4">
    <location>
        <position position="406"/>
    </location>
</feature>
<dbReference type="CDD" id="cd02440">
    <property type="entry name" value="AdoMet_MTases"/>
    <property type="match status" value="1"/>
</dbReference>
<feature type="binding site" evidence="4">
    <location>
        <position position="280"/>
    </location>
    <ligand>
        <name>S-adenosyl-L-methionine</name>
        <dbReference type="ChEBI" id="CHEBI:59789"/>
    </ligand>
</feature>
<dbReference type="EC" id="2.1.1.-" evidence="7"/>
<dbReference type="InterPro" id="IPR012340">
    <property type="entry name" value="NA-bd_OB-fold"/>
</dbReference>
<feature type="domain" description="TRAM" evidence="6">
    <location>
        <begin position="33"/>
        <end position="94"/>
    </location>
</feature>
<dbReference type="PANTHER" id="PTHR11061">
    <property type="entry name" value="RNA M5U METHYLTRANSFERASE"/>
    <property type="match status" value="1"/>
</dbReference>
<dbReference type="Pfam" id="PF05958">
    <property type="entry name" value="tRNA_U5-meth_tr"/>
    <property type="match status" value="1"/>
</dbReference>
<evidence type="ECO:0000256" key="1">
    <source>
        <dbReference type="ARBA" id="ARBA00022603"/>
    </source>
</evidence>
<organism evidence="7 8">
    <name type="scientific">Oerskovia enterophila</name>
    <dbReference type="NCBI Taxonomy" id="43678"/>
    <lineage>
        <taxon>Bacteria</taxon>
        <taxon>Bacillati</taxon>
        <taxon>Actinomycetota</taxon>
        <taxon>Actinomycetes</taxon>
        <taxon>Micrococcales</taxon>
        <taxon>Cellulomonadaceae</taxon>
        <taxon>Oerskovia</taxon>
    </lineage>
</organism>
<dbReference type="PANTHER" id="PTHR11061:SF30">
    <property type="entry name" value="TRNA (URACIL(54)-C(5))-METHYLTRANSFERASE"/>
    <property type="match status" value="1"/>
</dbReference>
<dbReference type="Pfam" id="PF01938">
    <property type="entry name" value="TRAM"/>
    <property type="match status" value="1"/>
</dbReference>
<evidence type="ECO:0000313" key="7">
    <source>
        <dbReference type="EMBL" id="KZM36030.1"/>
    </source>
</evidence>
<dbReference type="Gene3D" id="3.40.50.150">
    <property type="entry name" value="Vaccinia Virus protein VP39"/>
    <property type="match status" value="2"/>
</dbReference>
<dbReference type="PATRIC" id="fig|43678.3.peg.1288"/>
<dbReference type="InterPro" id="IPR029063">
    <property type="entry name" value="SAM-dependent_MTases_sf"/>
</dbReference>
<dbReference type="SUPFAM" id="SSF50249">
    <property type="entry name" value="Nucleic acid-binding proteins"/>
    <property type="match status" value="1"/>
</dbReference>
<dbReference type="GO" id="GO:0070475">
    <property type="term" value="P:rRNA base methylation"/>
    <property type="evidence" value="ECO:0007669"/>
    <property type="project" value="TreeGrafter"/>
</dbReference>
<gene>
    <name evidence="7" type="ORF">OJAG_12340</name>
</gene>
<dbReference type="PROSITE" id="PS51687">
    <property type="entry name" value="SAM_MT_RNA_M5U"/>
    <property type="match status" value="1"/>
</dbReference>
<dbReference type="InterPro" id="IPR010280">
    <property type="entry name" value="U5_MeTrfase_fam"/>
</dbReference>
<protein>
    <submittedName>
        <fullName evidence="7">Putative RNA methyltransferase/cg2084</fullName>
        <ecNumber evidence="7">2.1.1.-</ecNumber>
    </submittedName>
</protein>
<keyword evidence="1 4" id="KW-0489">Methyltransferase</keyword>
<keyword evidence="3 4" id="KW-0949">S-adenosyl-L-methionine</keyword>
<evidence type="ECO:0000259" key="6">
    <source>
        <dbReference type="PROSITE" id="PS50926"/>
    </source>
</evidence>
<evidence type="ECO:0000313" key="8">
    <source>
        <dbReference type="Proteomes" id="UP000076447"/>
    </source>
</evidence>
<reference evidence="7 8" key="1">
    <citation type="submission" date="2016-01" db="EMBL/GenBank/DDBJ databases">
        <title>Genome sequence of Oerskovia enterophila VJag, an agar and cellulose degrading bacterium.</title>
        <authorList>
            <person name="Poehlein A."/>
            <person name="Jag V."/>
            <person name="Bengelsdorf F."/>
            <person name="Duerre P."/>
            <person name="Daniel R."/>
        </authorList>
    </citation>
    <scope>NUCLEOTIDE SEQUENCE [LARGE SCALE GENOMIC DNA]</scope>
    <source>
        <strain evidence="7 8">VJag</strain>
    </source>
</reference>
<sequence>MRPHVTSGIGSGTKSVRVRDTRGVSETLNSTPTAPESQPLVELEVGPVAHGGHCVARLDGRVVFVRHALPGERVLARLTEEGDTAKFWRADAIEILEPSPDRVPAAWPAAGAGGAGGGELSHVSLPAQRRWKAAVLQEQLKRLAGLDLQVEVEGAPGDDERGGLGYRTRIDLVADDKGRAGMRVFRSHDVVPLDEMPLATPEVAALAEAEEVFTRRWRPGTRLELVAPAGGTDPILLVDGVVWHSGHIDRRPHARRAVTETVTVAGTEHTFRVAADGFWQVHREAPALLAEAVLAAAGPLEEATVVDLYSGAGLFTLPLADAVGETGRVVAIEGDERAVKDARRNAFEKPQVELHHGPVEKVLAAKDHAAPTADVVVLDPPRTGAGRKVVDAVAALQAPRVVYVACDPAALARDIAYFAKHGYTVESVTGYDLFPHTHHVEAIAVLTR</sequence>
<keyword evidence="2 4" id="KW-0808">Transferase</keyword>
<dbReference type="Gene3D" id="2.40.50.1070">
    <property type="match status" value="1"/>
</dbReference>
<dbReference type="PROSITE" id="PS50926">
    <property type="entry name" value="TRAM"/>
    <property type="match status" value="1"/>
</dbReference>
<evidence type="ECO:0000256" key="2">
    <source>
        <dbReference type="ARBA" id="ARBA00022679"/>
    </source>
</evidence>
<feature type="binding site" evidence="4">
    <location>
        <position position="309"/>
    </location>
    <ligand>
        <name>S-adenosyl-L-methionine</name>
        <dbReference type="ChEBI" id="CHEBI:59789"/>
    </ligand>
</feature>
<evidence type="ECO:0000256" key="4">
    <source>
        <dbReference type="PROSITE-ProRule" id="PRU01024"/>
    </source>
</evidence>